<dbReference type="PROSITE" id="PS00469">
    <property type="entry name" value="NDPK"/>
    <property type="match status" value="1"/>
</dbReference>
<evidence type="ECO:0000256" key="12">
    <source>
        <dbReference type="ARBA" id="ARBA00023080"/>
    </source>
</evidence>
<keyword evidence="12 13" id="KW-0546">Nucleotide metabolism</keyword>
<dbReference type="PANTHER" id="PTHR46161:SF3">
    <property type="entry name" value="NUCLEOSIDE DIPHOSPHATE KINASE DDB_G0292928-RELATED"/>
    <property type="match status" value="1"/>
</dbReference>
<feature type="binding site" evidence="13 14">
    <location>
        <position position="103"/>
    </location>
    <ligand>
        <name>ATP</name>
        <dbReference type="ChEBI" id="CHEBI:30616"/>
    </ligand>
</feature>
<dbReference type="SMART" id="SM00562">
    <property type="entry name" value="NDK"/>
    <property type="match status" value="1"/>
</dbReference>
<evidence type="ECO:0000256" key="15">
    <source>
        <dbReference type="RuleBase" id="RU004011"/>
    </source>
</evidence>
<keyword evidence="6 13" id="KW-0808">Transferase</keyword>
<dbReference type="GO" id="GO:0005737">
    <property type="term" value="C:cytoplasm"/>
    <property type="evidence" value="ECO:0007669"/>
    <property type="project" value="UniProtKB-SubCell"/>
</dbReference>
<evidence type="ECO:0000256" key="7">
    <source>
        <dbReference type="ARBA" id="ARBA00022723"/>
    </source>
</evidence>
<dbReference type="GO" id="GO:0005524">
    <property type="term" value="F:ATP binding"/>
    <property type="evidence" value="ECO:0007669"/>
    <property type="project" value="UniProtKB-UniRule"/>
</dbReference>
<dbReference type="InterPro" id="IPR001564">
    <property type="entry name" value="Nucleoside_diP_kinase"/>
</dbReference>
<dbReference type="GO" id="GO:0006183">
    <property type="term" value="P:GTP biosynthetic process"/>
    <property type="evidence" value="ECO:0007669"/>
    <property type="project" value="UniProtKB-UniRule"/>
</dbReference>
<feature type="binding site" evidence="13 14">
    <location>
        <position position="86"/>
    </location>
    <ligand>
        <name>ATP</name>
        <dbReference type="ChEBI" id="CHEBI:30616"/>
    </ligand>
</feature>
<comment type="catalytic activity">
    <reaction evidence="13 16">
        <text>a 2'-deoxyribonucleoside 5'-diphosphate + ATP = a 2'-deoxyribonucleoside 5'-triphosphate + ADP</text>
        <dbReference type="Rhea" id="RHEA:44640"/>
        <dbReference type="ChEBI" id="CHEBI:30616"/>
        <dbReference type="ChEBI" id="CHEBI:61560"/>
        <dbReference type="ChEBI" id="CHEBI:73316"/>
        <dbReference type="ChEBI" id="CHEBI:456216"/>
        <dbReference type="EC" id="2.7.4.6"/>
    </reaction>
</comment>
<organism evidence="18 19">
    <name type="scientific">Desulfovibrio litoralis DSM 11393</name>
    <dbReference type="NCBI Taxonomy" id="1121455"/>
    <lineage>
        <taxon>Bacteria</taxon>
        <taxon>Pseudomonadati</taxon>
        <taxon>Thermodesulfobacteriota</taxon>
        <taxon>Desulfovibrionia</taxon>
        <taxon>Desulfovibrionales</taxon>
        <taxon>Desulfovibrionaceae</taxon>
        <taxon>Desulfovibrio</taxon>
    </lineage>
</organism>
<feature type="binding site" evidence="13 14">
    <location>
        <position position="113"/>
    </location>
    <ligand>
        <name>ATP</name>
        <dbReference type="ChEBI" id="CHEBI:30616"/>
    </ligand>
</feature>
<evidence type="ECO:0000256" key="5">
    <source>
        <dbReference type="ARBA" id="ARBA00022553"/>
    </source>
</evidence>
<feature type="binding site" evidence="13 14">
    <location>
        <position position="58"/>
    </location>
    <ligand>
        <name>ATP</name>
        <dbReference type="ChEBI" id="CHEBI:30616"/>
    </ligand>
</feature>
<evidence type="ECO:0000256" key="1">
    <source>
        <dbReference type="ARBA" id="ARBA00008142"/>
    </source>
</evidence>
<evidence type="ECO:0000256" key="14">
    <source>
        <dbReference type="PROSITE-ProRule" id="PRU00706"/>
    </source>
</evidence>
<comment type="function">
    <text evidence="13">Major role in the synthesis of nucleoside triphosphates other than ATP. The ATP gamma phosphate is transferred to the NDP beta phosphate via a ping-pong mechanism, using a phosphorylated active-site intermediate.</text>
</comment>
<dbReference type="RefSeq" id="WP_072696308.1">
    <property type="nucleotide sequence ID" value="NZ_FRDI01000003.1"/>
</dbReference>
<dbReference type="NCBIfam" id="NF001908">
    <property type="entry name" value="PRK00668.1"/>
    <property type="match status" value="1"/>
</dbReference>
<dbReference type="GO" id="GO:0046872">
    <property type="term" value="F:metal ion binding"/>
    <property type="evidence" value="ECO:0007669"/>
    <property type="project" value="UniProtKB-KW"/>
</dbReference>
<evidence type="ECO:0000256" key="13">
    <source>
        <dbReference type="HAMAP-Rule" id="MF_00451"/>
    </source>
</evidence>
<evidence type="ECO:0000313" key="18">
    <source>
        <dbReference type="EMBL" id="SHN54943.1"/>
    </source>
</evidence>
<dbReference type="AlphaFoldDB" id="A0A1M7S925"/>
<dbReference type="Proteomes" id="UP000186469">
    <property type="component" value="Unassembled WGS sequence"/>
</dbReference>
<name>A0A1M7S925_9BACT</name>
<feature type="binding site" evidence="13 14">
    <location>
        <position position="92"/>
    </location>
    <ligand>
        <name>ATP</name>
        <dbReference type="ChEBI" id="CHEBI:30616"/>
    </ligand>
</feature>
<dbReference type="FunFam" id="3.30.70.141:FF:000003">
    <property type="entry name" value="Nucleoside diphosphate kinase"/>
    <property type="match status" value="1"/>
</dbReference>
<comment type="similarity">
    <text evidence="1 13 14 15">Belongs to the NDK family.</text>
</comment>
<keyword evidence="19" id="KW-1185">Reference proteome</keyword>
<evidence type="ECO:0000256" key="16">
    <source>
        <dbReference type="RuleBase" id="RU004013"/>
    </source>
</evidence>
<dbReference type="CDD" id="cd04413">
    <property type="entry name" value="NDPk_I"/>
    <property type="match status" value="1"/>
</dbReference>
<keyword evidence="5 13" id="KW-0597">Phosphoprotein</keyword>
<evidence type="ECO:0000256" key="3">
    <source>
        <dbReference type="ARBA" id="ARBA00017632"/>
    </source>
</evidence>
<comment type="catalytic activity">
    <reaction evidence="13">
        <text>a ribonucleoside 5'-diphosphate + ATP = a ribonucleoside 5'-triphosphate + ADP</text>
        <dbReference type="Rhea" id="RHEA:18113"/>
        <dbReference type="ChEBI" id="CHEBI:30616"/>
        <dbReference type="ChEBI" id="CHEBI:57930"/>
        <dbReference type="ChEBI" id="CHEBI:61557"/>
        <dbReference type="ChEBI" id="CHEBI:456216"/>
        <dbReference type="EC" id="2.7.4.6"/>
    </reaction>
</comment>
<feature type="domain" description="Nucleoside diphosphate kinase-like" evidence="17">
    <location>
        <begin position="2"/>
        <end position="138"/>
    </location>
</feature>
<dbReference type="Gene3D" id="3.30.70.141">
    <property type="entry name" value="Nucleoside diphosphate kinase-like domain"/>
    <property type="match status" value="1"/>
</dbReference>
<dbReference type="PANTHER" id="PTHR46161">
    <property type="entry name" value="NUCLEOSIDE DIPHOSPHATE KINASE"/>
    <property type="match status" value="1"/>
</dbReference>
<dbReference type="InterPro" id="IPR023005">
    <property type="entry name" value="Nucleoside_diP_kinase_AS"/>
</dbReference>
<dbReference type="GO" id="GO:0006241">
    <property type="term" value="P:CTP biosynthetic process"/>
    <property type="evidence" value="ECO:0007669"/>
    <property type="project" value="UniProtKB-UniRule"/>
</dbReference>
<proteinExistence type="inferred from homology"/>
<keyword evidence="10 13" id="KW-0067">ATP-binding</keyword>
<evidence type="ECO:0000256" key="6">
    <source>
        <dbReference type="ARBA" id="ARBA00022679"/>
    </source>
</evidence>
<evidence type="ECO:0000259" key="17">
    <source>
        <dbReference type="SMART" id="SM00562"/>
    </source>
</evidence>
<evidence type="ECO:0000313" key="19">
    <source>
        <dbReference type="Proteomes" id="UP000186469"/>
    </source>
</evidence>
<keyword evidence="4 13" id="KW-0963">Cytoplasm</keyword>
<protein>
    <recommendedName>
        <fullName evidence="3 13">Nucleoside diphosphate kinase</fullName>
        <shortName evidence="13">NDK</shortName>
        <shortName evidence="13">NDP kinase</shortName>
        <ecNumber evidence="2 13">2.7.4.6</ecNumber>
    </recommendedName>
    <alternativeName>
        <fullName evidence="13">Nucleoside-2-P kinase</fullName>
    </alternativeName>
</protein>
<dbReference type="HAMAP" id="MF_00451">
    <property type="entry name" value="NDP_kinase"/>
    <property type="match status" value="1"/>
</dbReference>
<feature type="binding site" evidence="13 14">
    <location>
        <position position="10"/>
    </location>
    <ligand>
        <name>ATP</name>
        <dbReference type="ChEBI" id="CHEBI:30616"/>
    </ligand>
</feature>
<reference evidence="18 19" key="1">
    <citation type="submission" date="2016-12" db="EMBL/GenBank/DDBJ databases">
        <authorList>
            <person name="Song W.-J."/>
            <person name="Kurnit D.M."/>
        </authorList>
    </citation>
    <scope>NUCLEOTIDE SEQUENCE [LARGE SCALE GENOMIC DNA]</scope>
    <source>
        <strain evidence="18 19">DSM 11393</strain>
    </source>
</reference>
<keyword evidence="9 13" id="KW-0418">Kinase</keyword>
<dbReference type="PRINTS" id="PR01243">
    <property type="entry name" value="NUCDPKINASE"/>
</dbReference>
<keyword evidence="11 13" id="KW-0460">Magnesium</keyword>
<feature type="active site" description="Pros-phosphohistidine intermediate" evidence="13 14">
    <location>
        <position position="116"/>
    </location>
</feature>
<evidence type="ECO:0000256" key="4">
    <source>
        <dbReference type="ARBA" id="ARBA00022490"/>
    </source>
</evidence>
<dbReference type="SUPFAM" id="SSF54919">
    <property type="entry name" value="Nucleoside diphosphate kinase, NDK"/>
    <property type="match status" value="1"/>
</dbReference>
<dbReference type="Pfam" id="PF00334">
    <property type="entry name" value="NDK"/>
    <property type="match status" value="1"/>
</dbReference>
<evidence type="ECO:0000256" key="11">
    <source>
        <dbReference type="ARBA" id="ARBA00022842"/>
    </source>
</evidence>
<dbReference type="OrthoDB" id="9801161at2"/>
<evidence type="ECO:0000256" key="9">
    <source>
        <dbReference type="ARBA" id="ARBA00022777"/>
    </source>
</evidence>
<comment type="cofactor">
    <cofactor evidence="13">
        <name>Mg(2+)</name>
        <dbReference type="ChEBI" id="CHEBI:18420"/>
    </cofactor>
</comment>
<dbReference type="EC" id="2.7.4.6" evidence="2 13"/>
<accession>A0A1M7S925</accession>
<dbReference type="InterPro" id="IPR036850">
    <property type="entry name" value="NDK-like_dom_sf"/>
</dbReference>
<keyword evidence="7 13" id="KW-0479">Metal-binding</keyword>
<evidence type="ECO:0000256" key="8">
    <source>
        <dbReference type="ARBA" id="ARBA00022741"/>
    </source>
</evidence>
<comment type="subunit">
    <text evidence="13">Homotetramer.</text>
</comment>
<evidence type="ECO:0000256" key="10">
    <source>
        <dbReference type="ARBA" id="ARBA00022840"/>
    </source>
</evidence>
<keyword evidence="8 13" id="KW-0547">Nucleotide-binding</keyword>
<dbReference type="InterPro" id="IPR034907">
    <property type="entry name" value="NDK-like_dom"/>
</dbReference>
<dbReference type="STRING" id="1121455.SAMN02745728_00608"/>
<dbReference type="GO" id="GO:0006228">
    <property type="term" value="P:UTP biosynthetic process"/>
    <property type="evidence" value="ECO:0007669"/>
    <property type="project" value="UniProtKB-UniRule"/>
</dbReference>
<dbReference type="EMBL" id="FRDI01000003">
    <property type="protein sequence ID" value="SHN54943.1"/>
    <property type="molecule type" value="Genomic_DNA"/>
</dbReference>
<evidence type="ECO:0000256" key="2">
    <source>
        <dbReference type="ARBA" id="ARBA00012966"/>
    </source>
</evidence>
<dbReference type="GO" id="GO:0004550">
    <property type="term" value="F:nucleoside diphosphate kinase activity"/>
    <property type="evidence" value="ECO:0007669"/>
    <property type="project" value="UniProtKB-UniRule"/>
</dbReference>
<sequence length="138" mass="15180">MIERTLCLIKPDATKRNLIGAILSMIEGKGLTIKALKKLKLTKEQAATFYIVHKERPFYNDLINYMTSGPIVAAILEGENAVKAYRELMGATNPENAEQGTIRKTYALNLEANSVHGSDSPENAAIETAFMFSGLENC</sequence>
<comment type="subcellular location">
    <subcellularLocation>
        <location evidence="13">Cytoplasm</location>
    </subcellularLocation>
</comment>
<dbReference type="PROSITE" id="PS51374">
    <property type="entry name" value="NDPK_LIKE"/>
    <property type="match status" value="1"/>
</dbReference>
<gene>
    <name evidence="13" type="primary">ndk</name>
    <name evidence="18" type="ORF">SAMN02745728_00608</name>
</gene>